<keyword evidence="2" id="KW-0012">Acyltransferase</keyword>
<name>A0A1L8D0K7_9THEO</name>
<comment type="caution">
    <text evidence="4">The sequence shown here is derived from an EMBL/GenBank/DDBJ whole genome shotgun (WGS) entry which is preliminary data.</text>
</comment>
<dbReference type="Pfam" id="PF00583">
    <property type="entry name" value="Acetyltransf_1"/>
    <property type="match status" value="1"/>
</dbReference>
<accession>A0A1L8D0K7</accession>
<dbReference type="InterPro" id="IPR000182">
    <property type="entry name" value="GNAT_dom"/>
</dbReference>
<protein>
    <submittedName>
        <fullName evidence="4">Phosphinothricin N-acetyltransferase</fullName>
    </submittedName>
</protein>
<dbReference type="GO" id="GO:0016747">
    <property type="term" value="F:acyltransferase activity, transferring groups other than amino-acyl groups"/>
    <property type="evidence" value="ECO:0007669"/>
    <property type="project" value="InterPro"/>
</dbReference>
<dbReference type="PANTHER" id="PTHR43072:SF23">
    <property type="entry name" value="UPF0039 PROTEIN C11D3.02C"/>
    <property type="match status" value="1"/>
</dbReference>
<sequence length="168" mass="19190">MTVTKDVIIREAKVEDLKEIFAIYNEEVLHGIATFDTEPVEEEEQINWLLKREAKHPVLVGEVEGKIAVWGSLNPYSPRKAYDLTATESVYVHKDFRGRGYGEKMLVALLEEARNRGLRALLALITAENEASLRLHAKCGFQKVGELKKVGFKFGRWLDVVILEYLLF</sequence>
<feature type="domain" description="N-acetyltransferase" evidence="3">
    <location>
        <begin position="7"/>
        <end position="159"/>
    </location>
</feature>
<dbReference type="AlphaFoldDB" id="A0A1L8D0K7"/>
<dbReference type="OrthoDB" id="9798006at2"/>
<dbReference type="STRING" id="661089.ciss_06590"/>
<dbReference type="InterPro" id="IPR016181">
    <property type="entry name" value="Acyl_CoA_acyltransferase"/>
</dbReference>
<evidence type="ECO:0000259" key="3">
    <source>
        <dbReference type="PROSITE" id="PS51186"/>
    </source>
</evidence>
<organism evidence="4 5">
    <name type="scientific">Carboxydothermus islandicus</name>
    <dbReference type="NCBI Taxonomy" id="661089"/>
    <lineage>
        <taxon>Bacteria</taxon>
        <taxon>Bacillati</taxon>
        <taxon>Bacillota</taxon>
        <taxon>Clostridia</taxon>
        <taxon>Thermoanaerobacterales</taxon>
        <taxon>Thermoanaerobacteraceae</taxon>
        <taxon>Carboxydothermus</taxon>
    </lineage>
</organism>
<reference evidence="5" key="1">
    <citation type="submission" date="2016-12" db="EMBL/GenBank/DDBJ databases">
        <title>Draft Genome Sequences od Carboxydothermus pertinax and islandicus, Hydrogenogenic Carboxydotrophic Bacteria.</title>
        <authorList>
            <person name="Fukuyama Y."/>
            <person name="Ohmae K."/>
            <person name="Yoneda Y."/>
            <person name="Yoshida T."/>
            <person name="Sako Y."/>
        </authorList>
    </citation>
    <scope>NUCLEOTIDE SEQUENCE [LARGE SCALE GENOMIC DNA]</scope>
    <source>
        <strain evidence="5">SET</strain>
    </source>
</reference>
<dbReference type="CDD" id="cd04301">
    <property type="entry name" value="NAT_SF"/>
    <property type="match status" value="1"/>
</dbReference>
<dbReference type="SUPFAM" id="SSF55729">
    <property type="entry name" value="Acyl-CoA N-acyltransferases (Nat)"/>
    <property type="match status" value="1"/>
</dbReference>
<dbReference type="Gene3D" id="3.40.630.30">
    <property type="match status" value="1"/>
</dbReference>
<dbReference type="PANTHER" id="PTHR43072">
    <property type="entry name" value="N-ACETYLTRANSFERASE"/>
    <property type="match status" value="1"/>
</dbReference>
<dbReference type="Proteomes" id="UP000187338">
    <property type="component" value="Unassembled WGS sequence"/>
</dbReference>
<keyword evidence="1 4" id="KW-0808">Transferase</keyword>
<keyword evidence="5" id="KW-1185">Reference proteome</keyword>
<evidence type="ECO:0000313" key="4">
    <source>
        <dbReference type="EMBL" id="GAV24726.1"/>
    </source>
</evidence>
<proteinExistence type="predicted"/>
<dbReference type="EMBL" id="BDJL01000017">
    <property type="protein sequence ID" value="GAV24726.1"/>
    <property type="molecule type" value="Genomic_DNA"/>
</dbReference>
<dbReference type="PROSITE" id="PS51186">
    <property type="entry name" value="GNAT"/>
    <property type="match status" value="1"/>
</dbReference>
<dbReference type="RefSeq" id="WP_075864910.1">
    <property type="nucleotide sequence ID" value="NZ_BDJL01000017.1"/>
</dbReference>
<evidence type="ECO:0000256" key="2">
    <source>
        <dbReference type="ARBA" id="ARBA00023315"/>
    </source>
</evidence>
<evidence type="ECO:0000313" key="5">
    <source>
        <dbReference type="Proteomes" id="UP000187338"/>
    </source>
</evidence>
<gene>
    <name evidence="4" type="ORF">ciss_06590</name>
</gene>
<evidence type="ECO:0000256" key="1">
    <source>
        <dbReference type="ARBA" id="ARBA00022679"/>
    </source>
</evidence>